<reference evidence="1 2" key="1">
    <citation type="journal article" date="2024" name="J Genomics">
        <title>Draft genome sequencing and assembly of Favolaschia claudopus CIRM-BRFM 2984 isolated from oak limbs.</title>
        <authorList>
            <person name="Navarro D."/>
            <person name="Drula E."/>
            <person name="Chaduli D."/>
            <person name="Cazenave R."/>
            <person name="Ahrendt S."/>
            <person name="Wang J."/>
            <person name="Lipzen A."/>
            <person name="Daum C."/>
            <person name="Barry K."/>
            <person name="Grigoriev I.V."/>
            <person name="Favel A."/>
            <person name="Rosso M.N."/>
            <person name="Martin F."/>
        </authorList>
    </citation>
    <scope>NUCLEOTIDE SEQUENCE [LARGE SCALE GENOMIC DNA]</scope>
    <source>
        <strain evidence="1 2">CIRM-BRFM 2984</strain>
    </source>
</reference>
<evidence type="ECO:0000313" key="2">
    <source>
        <dbReference type="Proteomes" id="UP001362999"/>
    </source>
</evidence>
<dbReference type="EMBL" id="JAWWNJ010000102">
    <property type="protein sequence ID" value="KAK6995680.1"/>
    <property type="molecule type" value="Genomic_DNA"/>
</dbReference>
<sequence>HFKVFGDNRVVVEGWRNARSKNPATNLVFRRIHTLLAKSACTAHTRYVSTSSNPADESSRGHYPLNHLLLPPVDIPCELTRFIVDFDAPRTQAE</sequence>
<feature type="non-terminal residue" evidence="1">
    <location>
        <position position="1"/>
    </location>
</feature>
<name>A0AAV9ZXP6_9AGAR</name>
<gene>
    <name evidence="1" type="ORF">R3P38DRAFT_2453706</name>
</gene>
<keyword evidence="2" id="KW-1185">Reference proteome</keyword>
<protein>
    <submittedName>
        <fullName evidence="1">Uncharacterized protein</fullName>
    </submittedName>
</protein>
<dbReference type="Proteomes" id="UP001362999">
    <property type="component" value="Unassembled WGS sequence"/>
</dbReference>
<dbReference type="AlphaFoldDB" id="A0AAV9ZXP6"/>
<comment type="caution">
    <text evidence="1">The sequence shown here is derived from an EMBL/GenBank/DDBJ whole genome shotgun (WGS) entry which is preliminary data.</text>
</comment>
<evidence type="ECO:0000313" key="1">
    <source>
        <dbReference type="EMBL" id="KAK6995680.1"/>
    </source>
</evidence>
<feature type="non-terminal residue" evidence="1">
    <location>
        <position position="94"/>
    </location>
</feature>
<organism evidence="1 2">
    <name type="scientific">Favolaschia claudopus</name>
    <dbReference type="NCBI Taxonomy" id="2862362"/>
    <lineage>
        <taxon>Eukaryota</taxon>
        <taxon>Fungi</taxon>
        <taxon>Dikarya</taxon>
        <taxon>Basidiomycota</taxon>
        <taxon>Agaricomycotina</taxon>
        <taxon>Agaricomycetes</taxon>
        <taxon>Agaricomycetidae</taxon>
        <taxon>Agaricales</taxon>
        <taxon>Marasmiineae</taxon>
        <taxon>Mycenaceae</taxon>
        <taxon>Favolaschia</taxon>
    </lineage>
</organism>
<accession>A0AAV9ZXP6</accession>
<proteinExistence type="predicted"/>